<keyword evidence="3" id="KW-1185">Reference proteome</keyword>
<dbReference type="EMBL" id="KV875096">
    <property type="protein sequence ID" value="OIW30738.1"/>
    <property type="molecule type" value="Genomic_DNA"/>
</dbReference>
<dbReference type="AlphaFoldDB" id="A0A1J7JSK7"/>
<gene>
    <name evidence="2" type="ORF">CONLIGDRAFT_713305</name>
</gene>
<organism evidence="2 3">
    <name type="scientific">Coniochaeta ligniaria NRRL 30616</name>
    <dbReference type="NCBI Taxonomy" id="1408157"/>
    <lineage>
        <taxon>Eukaryota</taxon>
        <taxon>Fungi</taxon>
        <taxon>Dikarya</taxon>
        <taxon>Ascomycota</taxon>
        <taxon>Pezizomycotina</taxon>
        <taxon>Sordariomycetes</taxon>
        <taxon>Sordariomycetidae</taxon>
        <taxon>Coniochaetales</taxon>
        <taxon>Coniochaetaceae</taxon>
        <taxon>Coniochaeta</taxon>
    </lineage>
</organism>
<evidence type="ECO:0000313" key="2">
    <source>
        <dbReference type="EMBL" id="OIW30738.1"/>
    </source>
</evidence>
<name>A0A1J7JSK7_9PEZI</name>
<feature type="signal peptide" evidence="1">
    <location>
        <begin position="1"/>
        <end position="19"/>
    </location>
</feature>
<proteinExistence type="predicted"/>
<dbReference type="Proteomes" id="UP000182658">
    <property type="component" value="Unassembled WGS sequence"/>
</dbReference>
<accession>A0A1J7JSK7</accession>
<feature type="chain" id="PRO_5013357911" evidence="1">
    <location>
        <begin position="20"/>
        <end position="115"/>
    </location>
</feature>
<evidence type="ECO:0000256" key="1">
    <source>
        <dbReference type="SAM" id="SignalP"/>
    </source>
</evidence>
<dbReference type="InParanoid" id="A0A1J7JSK7"/>
<sequence length="115" mass="13504">MYYYSPLLVLLLFTAATSANPISKRRTPSSRSILAALEGLPPCVAKCMISEAHWGNHDSSVFVWVDYWKQDKRDWCDNWSTWKLYHLNPCYRANCDTNDWQLRDNVRAWRDKNCG</sequence>
<protein>
    <submittedName>
        <fullName evidence="2">Uncharacterized protein</fullName>
    </submittedName>
</protein>
<reference evidence="2 3" key="1">
    <citation type="submission" date="2016-10" db="EMBL/GenBank/DDBJ databases">
        <title>Draft genome sequence of Coniochaeta ligniaria NRRL30616, a lignocellulolytic fungus for bioabatement of inhibitors in plant biomass hydrolysates.</title>
        <authorList>
            <consortium name="DOE Joint Genome Institute"/>
            <person name="Jimenez D.J."/>
            <person name="Hector R.E."/>
            <person name="Riley R."/>
            <person name="Sun H."/>
            <person name="Grigoriev I.V."/>
            <person name="Van Elsas J.D."/>
            <person name="Nichols N.N."/>
        </authorList>
    </citation>
    <scope>NUCLEOTIDE SEQUENCE [LARGE SCALE GENOMIC DNA]</scope>
    <source>
        <strain evidence="2 3">NRRL 30616</strain>
    </source>
</reference>
<evidence type="ECO:0000313" key="3">
    <source>
        <dbReference type="Proteomes" id="UP000182658"/>
    </source>
</evidence>
<keyword evidence="1" id="KW-0732">Signal</keyword>